<reference evidence="1" key="1">
    <citation type="submission" date="2019-12" db="EMBL/GenBank/DDBJ databases">
        <title>Genome sequencing and annotation of Brassica cretica.</title>
        <authorList>
            <person name="Studholme D.J."/>
            <person name="Sarris P.F."/>
        </authorList>
    </citation>
    <scope>NUCLEOTIDE SEQUENCE</scope>
    <source>
        <strain evidence="1">PFS-001/15</strain>
        <tissue evidence="1">Leaf</tissue>
    </source>
</reference>
<dbReference type="InterPro" id="IPR024943">
    <property type="entry name" value="Enhancer_polycomb"/>
</dbReference>
<evidence type="ECO:0000313" key="2">
    <source>
        <dbReference type="Proteomes" id="UP000712281"/>
    </source>
</evidence>
<organism evidence="1 2">
    <name type="scientific">Brassica cretica</name>
    <name type="common">Mustard</name>
    <dbReference type="NCBI Taxonomy" id="69181"/>
    <lineage>
        <taxon>Eukaryota</taxon>
        <taxon>Viridiplantae</taxon>
        <taxon>Streptophyta</taxon>
        <taxon>Embryophyta</taxon>
        <taxon>Tracheophyta</taxon>
        <taxon>Spermatophyta</taxon>
        <taxon>Magnoliopsida</taxon>
        <taxon>eudicotyledons</taxon>
        <taxon>Gunneridae</taxon>
        <taxon>Pentapetalae</taxon>
        <taxon>rosids</taxon>
        <taxon>malvids</taxon>
        <taxon>Brassicales</taxon>
        <taxon>Brassicaceae</taxon>
        <taxon>Brassiceae</taxon>
        <taxon>Brassica</taxon>
    </lineage>
</organism>
<dbReference type="Proteomes" id="UP000712281">
    <property type="component" value="Unassembled WGS sequence"/>
</dbReference>
<name>A0A8S9LJ86_BRACR</name>
<gene>
    <name evidence="1" type="ORF">F2Q68_00046686</name>
</gene>
<dbReference type="AlphaFoldDB" id="A0A8S9LJ86"/>
<evidence type="ECO:0000313" key="1">
    <source>
        <dbReference type="EMBL" id="KAF2606139.1"/>
    </source>
</evidence>
<comment type="caution">
    <text evidence="1">The sequence shown here is derived from an EMBL/GenBank/DDBJ whole genome shotgun (WGS) entry which is preliminary data.</text>
</comment>
<protein>
    <submittedName>
        <fullName evidence="1">Uncharacterized protein</fullName>
    </submittedName>
</protein>
<accession>A0A8S9LJ86</accession>
<dbReference type="EMBL" id="QGKW02000276">
    <property type="protein sequence ID" value="KAF2606139.1"/>
    <property type="molecule type" value="Genomic_DNA"/>
</dbReference>
<sequence length="302" mass="34507">MASMLARRSLDTLRARHLVLSGQALQGSHLSRLQSRAISYGSKKDDEEEEQLAKEISKDWNTVFERSINTLFLTEMVRGLSLTLKYFFDPKVTVRRNLDQAKTILEALIKREEKKRDVMDGEVSLQRMQLQYRHETELLEDTLGLPGFPPATTSYKFGSSDEEYMDSDDYTTTHVRTRPSVISNSRFTNSNLNASQHGGIKQEVRRRHSSHHNWLHKLDPNEPVMLFTKPLVPEKLAAAGIVPPAPDATSGGQQPQRRFQGRMGRGGRIIFDRWNPLMQSHINCGNSLYIAPNHRSTNFNFN</sequence>
<dbReference type="GO" id="GO:0006357">
    <property type="term" value="P:regulation of transcription by RNA polymerase II"/>
    <property type="evidence" value="ECO:0007669"/>
    <property type="project" value="InterPro"/>
</dbReference>
<dbReference type="PANTHER" id="PTHR14898">
    <property type="entry name" value="ENHANCER OF POLYCOMB"/>
    <property type="match status" value="1"/>
</dbReference>
<dbReference type="GO" id="GO:0035267">
    <property type="term" value="C:NuA4 histone acetyltransferase complex"/>
    <property type="evidence" value="ECO:0007669"/>
    <property type="project" value="InterPro"/>
</dbReference>
<proteinExistence type="predicted"/>